<dbReference type="PANTHER" id="PTHR30069">
    <property type="entry name" value="TONB-DEPENDENT OUTER MEMBRANE RECEPTOR"/>
    <property type="match status" value="1"/>
</dbReference>
<dbReference type="KEGG" id="ppd:Ppro_1358"/>
<evidence type="ECO:0000256" key="8">
    <source>
        <dbReference type="ARBA" id="ARBA00023136"/>
    </source>
</evidence>
<evidence type="ECO:0000256" key="1">
    <source>
        <dbReference type="ARBA" id="ARBA00004571"/>
    </source>
</evidence>
<comment type="similarity">
    <text evidence="10 11">Belongs to the TonB-dependent receptor family.</text>
</comment>
<feature type="domain" description="TonB-dependent receptor-like beta-barrel" evidence="13">
    <location>
        <begin position="222"/>
        <end position="599"/>
    </location>
</feature>
<evidence type="ECO:0000259" key="14">
    <source>
        <dbReference type="Pfam" id="PF07715"/>
    </source>
</evidence>
<dbReference type="Pfam" id="PF07715">
    <property type="entry name" value="Plug"/>
    <property type="match status" value="1"/>
</dbReference>
<feature type="domain" description="TonB-dependent receptor plug" evidence="14">
    <location>
        <begin position="61"/>
        <end position="163"/>
    </location>
</feature>
<dbReference type="EMBL" id="CP000482">
    <property type="protein sequence ID" value="ABK98977.1"/>
    <property type="molecule type" value="Genomic_DNA"/>
</dbReference>
<dbReference type="Gene3D" id="2.40.170.20">
    <property type="entry name" value="TonB-dependent receptor, beta-barrel domain"/>
    <property type="match status" value="1"/>
</dbReference>
<evidence type="ECO:0000256" key="12">
    <source>
        <dbReference type="SAM" id="SignalP"/>
    </source>
</evidence>
<evidence type="ECO:0000256" key="9">
    <source>
        <dbReference type="ARBA" id="ARBA00023237"/>
    </source>
</evidence>
<evidence type="ECO:0000256" key="3">
    <source>
        <dbReference type="ARBA" id="ARBA00022452"/>
    </source>
</evidence>
<evidence type="ECO:0000256" key="7">
    <source>
        <dbReference type="ARBA" id="ARBA00023077"/>
    </source>
</evidence>
<feature type="chain" id="PRO_5002632282" evidence="12">
    <location>
        <begin position="31"/>
        <end position="626"/>
    </location>
</feature>
<dbReference type="InterPro" id="IPR039426">
    <property type="entry name" value="TonB-dep_rcpt-like"/>
</dbReference>
<dbReference type="InterPro" id="IPR037066">
    <property type="entry name" value="Plug_dom_sf"/>
</dbReference>
<dbReference type="PANTHER" id="PTHR30069:SF53">
    <property type="entry name" value="COLICIN I RECEPTOR-RELATED"/>
    <property type="match status" value="1"/>
</dbReference>
<dbReference type="STRING" id="338966.Ppro_1358"/>
<proteinExistence type="inferred from homology"/>
<keyword evidence="2 10" id="KW-0813">Transport</keyword>
<dbReference type="SUPFAM" id="SSF56935">
    <property type="entry name" value="Porins"/>
    <property type="match status" value="1"/>
</dbReference>
<evidence type="ECO:0000256" key="5">
    <source>
        <dbReference type="ARBA" id="ARBA00022729"/>
    </source>
</evidence>
<dbReference type="GO" id="GO:0015344">
    <property type="term" value="F:siderophore uptake transmembrane transporter activity"/>
    <property type="evidence" value="ECO:0007669"/>
    <property type="project" value="TreeGrafter"/>
</dbReference>
<keyword evidence="4 10" id="KW-0812">Transmembrane</keyword>
<keyword evidence="3 10" id="KW-1134">Transmembrane beta strand</keyword>
<keyword evidence="9 10" id="KW-0998">Cell outer membrane</keyword>
<dbReference type="OrthoDB" id="5389752at2"/>
<evidence type="ECO:0000256" key="10">
    <source>
        <dbReference type="PROSITE-ProRule" id="PRU01360"/>
    </source>
</evidence>
<dbReference type="HOGENOM" id="CLU_008287_18_5_7"/>
<keyword evidence="8 10" id="KW-0472">Membrane</keyword>
<evidence type="ECO:0000259" key="13">
    <source>
        <dbReference type="Pfam" id="PF00593"/>
    </source>
</evidence>
<protein>
    <submittedName>
        <fullName evidence="15">TonB-dependent receptor, plug</fullName>
    </submittedName>
</protein>
<feature type="signal peptide" evidence="12">
    <location>
        <begin position="1"/>
        <end position="30"/>
    </location>
</feature>
<keyword evidence="16" id="KW-1185">Reference proteome</keyword>
<evidence type="ECO:0000313" key="15">
    <source>
        <dbReference type="EMBL" id="ABK98977.1"/>
    </source>
</evidence>
<evidence type="ECO:0000313" key="16">
    <source>
        <dbReference type="Proteomes" id="UP000006732"/>
    </source>
</evidence>
<keyword evidence="6" id="KW-0406">Ion transport</keyword>
<dbReference type="Gene3D" id="2.170.130.10">
    <property type="entry name" value="TonB-dependent receptor, plug domain"/>
    <property type="match status" value="1"/>
</dbReference>
<dbReference type="eggNOG" id="COG4771">
    <property type="taxonomic scope" value="Bacteria"/>
</dbReference>
<keyword evidence="5 12" id="KW-0732">Signal</keyword>
<keyword evidence="7 11" id="KW-0798">TonB box</keyword>
<dbReference type="GO" id="GO:0009279">
    <property type="term" value="C:cell outer membrane"/>
    <property type="evidence" value="ECO:0007669"/>
    <property type="project" value="UniProtKB-SubCell"/>
</dbReference>
<dbReference type="AlphaFoldDB" id="A1ANQ7"/>
<dbReference type="GO" id="GO:0044718">
    <property type="term" value="P:siderophore transmembrane transport"/>
    <property type="evidence" value="ECO:0007669"/>
    <property type="project" value="TreeGrafter"/>
</dbReference>
<evidence type="ECO:0000256" key="4">
    <source>
        <dbReference type="ARBA" id="ARBA00022692"/>
    </source>
</evidence>
<organism evidence="15 16">
    <name type="scientific">Pelobacter propionicus (strain DSM 2379 / NBRC 103807 / OttBd1)</name>
    <dbReference type="NCBI Taxonomy" id="338966"/>
    <lineage>
        <taxon>Bacteria</taxon>
        <taxon>Pseudomonadati</taxon>
        <taxon>Thermodesulfobacteriota</taxon>
        <taxon>Desulfuromonadia</taxon>
        <taxon>Desulfuromonadales</taxon>
        <taxon>Desulfuromonadaceae</taxon>
        <taxon>Pelobacter</taxon>
    </lineage>
</organism>
<gene>
    <name evidence="15" type="ordered locus">Ppro_1358</name>
</gene>
<keyword evidence="15" id="KW-0675">Receptor</keyword>
<evidence type="ECO:0000256" key="11">
    <source>
        <dbReference type="RuleBase" id="RU003357"/>
    </source>
</evidence>
<accession>A1ANQ7</accession>
<sequence length="626" mass="69696">MNFIKPPHILNSTLFSLLLLFGVALPCARAEKAEDTSALFSAWQESSSSSATRSPKPLSLTAENTTIITQKEIESLNAHTLADVLATIPGIQTQNYGAAGGLTSASIQSARNYHALVMVDGIPLNNLSENFSDVAMVPARIIERIEVVKGAASSAWGQALGGVINVITKTPDQRKIGGVATSSYGEGATADSSIELSGTVDRLGYYFSGGYLGFKNIPQHITTDSNNVYAKLTYDLSDQGQVWGTFSHSHGNRTNLYIPRSDWDLREEQKTTYIYASLGMRRKLSDSLELEISGRHAYRNFDTVDTNISDGLPWSWSSQPRLLTKERVYGASAKLIWRESNNLLVVGGDFEHVKLSANGTYDYPLTPVSRSEDRWGFFLNDTYTIGDLAVTVGARFDRPKTTSDQFSPSLGVTYKLSETTLLRGYTARGYSLWALTFDDTPAEKVWTSQIGIETTAVPYLWQKLTLFRNQMWSFTTWNDSAGIYESDRRMALGVEYEIRTTPVFNTSIGAGYTFTDTELSKNHDYESGVPRHTVQVSLRYDDKTFRGVLTGRHIFWNTQPSSEPLYNGDYGGMIWDLHLGATLVKREERSLEVFFSGRNLFDGSQTPSNYCVYPGRWFEGGVRVRF</sequence>
<evidence type="ECO:0000256" key="6">
    <source>
        <dbReference type="ARBA" id="ARBA00023065"/>
    </source>
</evidence>
<comment type="subcellular location">
    <subcellularLocation>
        <location evidence="1 10">Cell outer membrane</location>
        <topology evidence="1 10">Multi-pass membrane protein</topology>
    </subcellularLocation>
</comment>
<dbReference type="InterPro" id="IPR036942">
    <property type="entry name" value="Beta-barrel_TonB_sf"/>
</dbReference>
<name>A1ANQ7_PELPD</name>
<dbReference type="PROSITE" id="PS52016">
    <property type="entry name" value="TONB_DEPENDENT_REC_3"/>
    <property type="match status" value="1"/>
</dbReference>
<reference evidence="15 16" key="1">
    <citation type="submission" date="2006-10" db="EMBL/GenBank/DDBJ databases">
        <title>Complete sequence of chromosome of Pelobacter propionicus DSM 2379.</title>
        <authorList>
            <consortium name="US DOE Joint Genome Institute"/>
            <person name="Copeland A."/>
            <person name="Lucas S."/>
            <person name="Lapidus A."/>
            <person name="Barry K."/>
            <person name="Detter J.C."/>
            <person name="Glavina del Rio T."/>
            <person name="Hammon N."/>
            <person name="Israni S."/>
            <person name="Dalin E."/>
            <person name="Tice H."/>
            <person name="Pitluck S."/>
            <person name="Saunders E."/>
            <person name="Brettin T."/>
            <person name="Bruce D."/>
            <person name="Han C."/>
            <person name="Tapia R."/>
            <person name="Schmutz J."/>
            <person name="Larimer F."/>
            <person name="Land M."/>
            <person name="Hauser L."/>
            <person name="Kyrpides N."/>
            <person name="Kim E."/>
            <person name="Lovley D."/>
            <person name="Richardson P."/>
        </authorList>
    </citation>
    <scope>NUCLEOTIDE SEQUENCE [LARGE SCALE GENOMIC DNA]</scope>
    <source>
        <strain evidence="16">DSM 2379 / NBRC 103807 / OttBd1</strain>
    </source>
</reference>
<dbReference type="Proteomes" id="UP000006732">
    <property type="component" value="Chromosome"/>
</dbReference>
<dbReference type="InterPro" id="IPR012910">
    <property type="entry name" value="Plug_dom"/>
</dbReference>
<dbReference type="Pfam" id="PF00593">
    <property type="entry name" value="TonB_dep_Rec_b-barrel"/>
    <property type="match status" value="1"/>
</dbReference>
<dbReference type="InterPro" id="IPR000531">
    <property type="entry name" value="Beta-barrel_TonB"/>
</dbReference>
<evidence type="ECO:0000256" key="2">
    <source>
        <dbReference type="ARBA" id="ARBA00022448"/>
    </source>
</evidence>